<evidence type="ECO:0000313" key="2">
    <source>
        <dbReference type="Proteomes" id="UP000831701"/>
    </source>
</evidence>
<gene>
    <name evidence="1" type="ORF">L3Q82_026867</name>
</gene>
<comment type="caution">
    <text evidence="1">The sequence shown here is derived from an EMBL/GenBank/DDBJ whole genome shotgun (WGS) entry which is preliminary data.</text>
</comment>
<keyword evidence="2" id="KW-1185">Reference proteome</keyword>
<name>A0ACB8WJY1_9TELE</name>
<sequence length="183" mass="20736">MQRCYISVSLSSTQRKELCIFSDASTVAIGAVAYLRAVDTQGQYHVGFVMGKSMKLAPRPAHTIPRLELCAAVLAVELYELISEEIDTVVDAVKFFTDSLDCQRAPMMHRAPLPLPLSLLPLPSASFTHIMVHFPSSTSTYLTMVDYIISIQVMYWLCKSTCLILKHLIWQNSLFWWFIIFPK</sequence>
<accession>A0ACB8WJY1</accession>
<organism evidence="1 2">
    <name type="scientific">Scortum barcoo</name>
    <name type="common">barcoo grunter</name>
    <dbReference type="NCBI Taxonomy" id="214431"/>
    <lineage>
        <taxon>Eukaryota</taxon>
        <taxon>Metazoa</taxon>
        <taxon>Chordata</taxon>
        <taxon>Craniata</taxon>
        <taxon>Vertebrata</taxon>
        <taxon>Euteleostomi</taxon>
        <taxon>Actinopterygii</taxon>
        <taxon>Neopterygii</taxon>
        <taxon>Teleostei</taxon>
        <taxon>Neoteleostei</taxon>
        <taxon>Acanthomorphata</taxon>
        <taxon>Eupercaria</taxon>
        <taxon>Centrarchiformes</taxon>
        <taxon>Terapontoidei</taxon>
        <taxon>Terapontidae</taxon>
        <taxon>Scortum</taxon>
    </lineage>
</organism>
<reference evidence="1" key="1">
    <citation type="submission" date="2022-04" db="EMBL/GenBank/DDBJ databases">
        <title>Jade perch genome.</title>
        <authorList>
            <person name="Chao B."/>
        </authorList>
    </citation>
    <scope>NUCLEOTIDE SEQUENCE</scope>
    <source>
        <strain evidence="1">CB-2022</strain>
    </source>
</reference>
<feature type="non-terminal residue" evidence="1">
    <location>
        <position position="183"/>
    </location>
</feature>
<dbReference type="Proteomes" id="UP000831701">
    <property type="component" value="Chromosome 9"/>
</dbReference>
<dbReference type="EMBL" id="CM041539">
    <property type="protein sequence ID" value="KAI3368040.1"/>
    <property type="molecule type" value="Genomic_DNA"/>
</dbReference>
<proteinExistence type="predicted"/>
<protein>
    <submittedName>
        <fullName evidence="1">Uncharacterized protein</fullName>
    </submittedName>
</protein>
<evidence type="ECO:0000313" key="1">
    <source>
        <dbReference type="EMBL" id="KAI3368040.1"/>
    </source>
</evidence>